<evidence type="ECO:0000313" key="1">
    <source>
        <dbReference type="EMBL" id="MDO3426014.1"/>
    </source>
</evidence>
<keyword evidence="2" id="KW-1185">Reference proteome</keyword>
<dbReference type="RefSeq" id="WP_302716612.1">
    <property type="nucleotide sequence ID" value="NZ_JAULSJ010000021.1"/>
</dbReference>
<dbReference type="EMBL" id="JAULSJ010000021">
    <property type="protein sequence ID" value="MDO3426014.1"/>
    <property type="molecule type" value="Genomic_DNA"/>
</dbReference>
<reference evidence="1" key="1">
    <citation type="submission" date="2023-07" db="EMBL/GenBank/DDBJ databases">
        <title>AMR profile of multidrug- resistance Chryseobacterium gambrini related strain.</title>
        <authorList>
            <person name="Kirdat K."/>
            <person name="Bhatt A."/>
            <person name="Kuyare S."/>
            <person name="Yadav A."/>
        </authorList>
    </citation>
    <scope>NUCLEOTIDE SEQUENCE</scope>
    <source>
        <strain evidence="1">APV-1</strain>
    </source>
</reference>
<accession>A0ABT8U4L0</accession>
<comment type="caution">
    <text evidence="1">The sequence shown here is derived from an EMBL/GenBank/DDBJ whole genome shotgun (WGS) entry which is preliminary data.</text>
</comment>
<evidence type="ECO:0000313" key="2">
    <source>
        <dbReference type="Proteomes" id="UP001168128"/>
    </source>
</evidence>
<gene>
    <name evidence="1" type="ORF">QWT87_14025</name>
</gene>
<dbReference type="Proteomes" id="UP001168128">
    <property type="component" value="Unassembled WGS sequence"/>
</dbReference>
<sequence length="927" mass="106096">MMKKIITILITNIFLNIYGQKMDHIQNITPQPPEVNAILKSFETPVSLYTGSPDISIPVYNIQEGDINFDIKLSYNSTGITVGERASWVGLGWNLSVPTLIRNVRQVPDDFPQGFFYETNYKVENVYNIESTVGPNIPLTEITNVCPQCSIIGNLYKDGQLDLESDDYRITLPDGKSISFMVNQERDVEHPIGHIVQFPDSDYKIDYISSTGNWEIITPQGFKYIYIAGNKIIAQHTYTIGGTSIGTETSIKDQIYNSTWILSKIISPSNHILNFEYDSVLYEDCDLINQIKTVAYDETAFPDDGRNIVYTNYSKTKGTNLYISRIWGNFGEVTFNKNERLDYTIYGKKLNGIDIKSKSGLVNRISFDYDYMISTSVSPKYTCNRFENENDISKRLMLRKVIFNSQTPKPVSYQFSYNNLPLPNRLSYARDWWGYYNGQDNNLGLTPSIDLVMEEDNNRDVKPAFAKAGILEEILYPTGGKTKFQFESNRGVFHEYNTSQQQKIHDIIPFVLQDHLFSTNENITPMLNKVYQYPLNISADQVTTKAMQTVELFTTTNQCIYPDDSLPLNNSCSIYYSVIDNNNEIIIPKSLLRNNVTRTLEIPRNKLSNGLQLKVELYAGKNLPYTQVFDYNQHEATISFKNKVIDTTLAKMTQYGTEVPFGGLRIKKIENYENNINPTIKEYDYKSEGIESGLSLFELDFLQTTPGRLFVTSQSRFPMQTGNGSLIAYTEAREFRVNPATGERNSISHGFDNKYLWGSYVGSCFFNSGIGDGLQSGSVPCYENPMNGKSIFVNYSDKKIEVYDYQNVMTAGKNLKRVYGLDYDRVIKPKDFTYMMTGPNQVYLGAHFFYYNFKNFDEPDYSKESKDIFNGNEVITKAEYKSLYPTHHQITKQIITNPDNSITETNYQYAHEKNNQLMISKNMIGIP</sequence>
<name>A0ABT8U4L0_9FLAO</name>
<proteinExistence type="predicted"/>
<feature type="non-terminal residue" evidence="1">
    <location>
        <position position="927"/>
    </location>
</feature>
<evidence type="ECO:0008006" key="3">
    <source>
        <dbReference type="Google" id="ProtNLM"/>
    </source>
</evidence>
<organism evidence="1 2">
    <name type="scientific">Chryseobacterium urinae</name>
    <dbReference type="NCBI Taxonomy" id="3058400"/>
    <lineage>
        <taxon>Bacteria</taxon>
        <taxon>Pseudomonadati</taxon>
        <taxon>Bacteroidota</taxon>
        <taxon>Flavobacteriia</taxon>
        <taxon>Flavobacteriales</taxon>
        <taxon>Weeksellaceae</taxon>
        <taxon>Chryseobacterium group</taxon>
        <taxon>Chryseobacterium</taxon>
    </lineage>
</organism>
<protein>
    <recommendedName>
        <fullName evidence="3">YD repeat-containing protein</fullName>
    </recommendedName>
</protein>